<reference evidence="2 3" key="1">
    <citation type="submission" date="2017-01" db="EMBL/GenBank/DDBJ databases">
        <title>Genome sequence of Rhodoferax antarcticus ANT.BR, a psychrophilic purple nonsulfur bacterium from an Antarctic microbial mat.</title>
        <authorList>
            <person name="Baker J."/>
            <person name="Riester C."/>
            <person name="Skinner B."/>
            <person name="Newell A."/>
            <person name="Swingley W."/>
            <person name="Madigan M."/>
            <person name="Jung D."/>
            <person name="Asao M."/>
            <person name="Chen M."/>
            <person name="Loughlin P."/>
            <person name="Pan H."/>
            <person name="Lin S."/>
            <person name="Li N."/>
            <person name="Shaw J."/>
            <person name="Prado M."/>
            <person name="Sherman C."/>
            <person name="Li X."/>
            <person name="Tang J."/>
            <person name="Blankenship R."/>
            <person name="Zhao T."/>
            <person name="Touchman J."/>
            <person name="Sattley M."/>
        </authorList>
    </citation>
    <scope>NUCLEOTIDE SEQUENCE [LARGE SCALE GENOMIC DNA]</scope>
    <source>
        <strain evidence="2 3">ANT.BR</strain>
    </source>
</reference>
<keyword evidence="1" id="KW-0732">Signal</keyword>
<evidence type="ECO:0008006" key="4">
    <source>
        <dbReference type="Google" id="ProtNLM"/>
    </source>
</evidence>
<accession>A0A1Q8YDY7</accession>
<evidence type="ECO:0000313" key="3">
    <source>
        <dbReference type="Proteomes" id="UP000185911"/>
    </source>
</evidence>
<sequence>MKPMSWLRRIAAVALLTSLVGCGAMMAQNPSGNYRPVNAVSDNPEARLLLKGADVTAYFTQGKYEQGSPQFRSSYEGVDFRFASAQTKALFDQEPAKYLPQYGGYCANGLVYGIPWGGDANTFKLIDGKLYVFGGQGSKDAFELDEKTNLALADKYWTEEVKGSNSHLQRLKRMVFRVPHYKSGDELAKLVAAAKAKP</sequence>
<gene>
    <name evidence="2" type="ORF">BLL52_2454</name>
</gene>
<name>A0A1Q8YDY7_9BURK</name>
<protein>
    <recommendedName>
        <fullName evidence="4">YHS domain protein</fullName>
    </recommendedName>
</protein>
<evidence type="ECO:0000256" key="1">
    <source>
        <dbReference type="SAM" id="SignalP"/>
    </source>
</evidence>
<proteinExistence type="predicted"/>
<keyword evidence="3" id="KW-1185">Reference proteome</keyword>
<evidence type="ECO:0000313" key="2">
    <source>
        <dbReference type="EMBL" id="OLP06223.1"/>
    </source>
</evidence>
<feature type="chain" id="PRO_5013249047" description="YHS domain protein" evidence="1">
    <location>
        <begin position="28"/>
        <end position="198"/>
    </location>
</feature>
<dbReference type="AlphaFoldDB" id="A0A1Q8YDY7"/>
<feature type="signal peptide" evidence="1">
    <location>
        <begin position="1"/>
        <end position="27"/>
    </location>
</feature>
<dbReference type="NCBIfam" id="NF041384">
    <property type="entry name" value="YHS_seleno_dom"/>
    <property type="match status" value="1"/>
</dbReference>
<dbReference type="STRING" id="81479.RA876_06415"/>
<organism evidence="2 3">
    <name type="scientific">Rhodoferax antarcticus ANT.BR</name>
    <dbReference type="NCBI Taxonomy" id="1111071"/>
    <lineage>
        <taxon>Bacteria</taxon>
        <taxon>Pseudomonadati</taxon>
        <taxon>Pseudomonadota</taxon>
        <taxon>Betaproteobacteria</taxon>
        <taxon>Burkholderiales</taxon>
        <taxon>Comamonadaceae</taxon>
        <taxon>Rhodoferax</taxon>
    </lineage>
</organism>
<dbReference type="PROSITE" id="PS51257">
    <property type="entry name" value="PROKAR_LIPOPROTEIN"/>
    <property type="match status" value="1"/>
</dbReference>
<dbReference type="Proteomes" id="UP000185911">
    <property type="component" value="Unassembled WGS sequence"/>
</dbReference>
<dbReference type="RefSeq" id="WP_241839128.1">
    <property type="nucleotide sequence ID" value="NZ_MSYM01000013.1"/>
</dbReference>
<comment type="caution">
    <text evidence="2">The sequence shown here is derived from an EMBL/GenBank/DDBJ whole genome shotgun (WGS) entry which is preliminary data.</text>
</comment>
<dbReference type="EMBL" id="MSYM01000013">
    <property type="protein sequence ID" value="OLP06223.1"/>
    <property type="molecule type" value="Genomic_DNA"/>
</dbReference>